<dbReference type="PANTHER" id="PTHR45932:SF17">
    <property type="entry name" value="CELLULAR RETINALDEHYDE-BINDING_TRIPLE FUNCTION DOMAIN-CONTAINING PROTEIN"/>
    <property type="match status" value="1"/>
</dbReference>
<dbReference type="SMART" id="SM00516">
    <property type="entry name" value="SEC14"/>
    <property type="match status" value="1"/>
</dbReference>
<dbReference type="GO" id="GO:0016020">
    <property type="term" value="C:membrane"/>
    <property type="evidence" value="ECO:0007669"/>
    <property type="project" value="UniProtKB-SubCell"/>
</dbReference>
<protein>
    <recommendedName>
        <fullName evidence="14">CRAL-TRIO domain-containing protein</fullName>
    </recommendedName>
</protein>
<dbReference type="Pfam" id="PF00650">
    <property type="entry name" value="CRAL_TRIO"/>
    <property type="match status" value="1"/>
</dbReference>
<dbReference type="SUPFAM" id="SSF46938">
    <property type="entry name" value="CRAL/TRIO N-terminal domain"/>
    <property type="match status" value="1"/>
</dbReference>
<evidence type="ECO:0000259" key="10">
    <source>
        <dbReference type="PROSITE" id="PS50191"/>
    </source>
</evidence>
<dbReference type="SMART" id="SM01100">
    <property type="entry name" value="CRAL_TRIO_N"/>
    <property type="match status" value="1"/>
</dbReference>
<dbReference type="GO" id="GO:0051301">
    <property type="term" value="P:cell division"/>
    <property type="evidence" value="ECO:0007669"/>
    <property type="project" value="UniProtKB-KW"/>
</dbReference>
<evidence type="ECO:0000256" key="7">
    <source>
        <dbReference type="ARBA" id="ARBA00023121"/>
    </source>
</evidence>
<reference evidence="12" key="1">
    <citation type="submission" date="2020-05" db="EMBL/GenBank/DDBJ databases">
        <title>Phylogenomic resolution of chytrid fungi.</title>
        <authorList>
            <person name="Stajich J.E."/>
            <person name="Amses K."/>
            <person name="Simmons R."/>
            <person name="Seto K."/>
            <person name="Myers J."/>
            <person name="Bonds A."/>
            <person name="Quandt C.A."/>
            <person name="Barry K."/>
            <person name="Liu P."/>
            <person name="Grigoriev I."/>
            <person name="Longcore J.E."/>
            <person name="James T.Y."/>
        </authorList>
    </citation>
    <scope>NUCLEOTIDE SEQUENCE</scope>
    <source>
        <strain evidence="12">JEL0318</strain>
    </source>
</reference>
<sequence>MVEPGHIGNLTAAQEEALQKLRTVAAEEVAKLSMNTEEEWLNLWGVSMQNLATDTKNKAQTVLLLKFLRARDFDVQKATQMIIDTLKWRKEFNIVGLMNETFPKAYDELGVVYGQDRLGNPVTYNFYGTIGATEVVSNPDRFVRWRVQLMEKAVAQLDFANGKETVTQIHDYAGAGLSMPKELKGTTKEIISLFQDHYPEFLEKKLFLNIPAVMELFFNFFSSFSSRRTQQKFQMVSRTKGRATLLQFIAPTELPPQLGGFANGDSGTLSRSAGSMISDEKGDKGEVVSVDIAARTDKEVKLAVQSGDEVEWEVMATTHDIGVGIKILNGDVETEEKKVELVEFGRGSFVAKEGGEAVLVLSNTHSYLTGKTVLYRFRVKK</sequence>
<dbReference type="InterPro" id="IPR036865">
    <property type="entry name" value="CRAL-TRIO_dom_sf"/>
</dbReference>
<keyword evidence="5" id="KW-0963">Cytoplasm</keyword>
<keyword evidence="9" id="KW-0131">Cell cycle</keyword>
<keyword evidence="4" id="KW-0813">Transport</keyword>
<comment type="subcellular location">
    <subcellularLocation>
        <location evidence="2">Cytoplasm</location>
    </subcellularLocation>
    <subcellularLocation>
        <location evidence="1">Membrane</location>
    </subcellularLocation>
</comment>
<comment type="caution">
    <text evidence="12">The sequence shown here is derived from an EMBL/GenBank/DDBJ whole genome shotgun (WGS) entry which is preliminary data.</text>
</comment>
<dbReference type="Proteomes" id="UP001212841">
    <property type="component" value="Unassembled WGS sequence"/>
</dbReference>
<evidence type="ECO:0000313" key="12">
    <source>
        <dbReference type="EMBL" id="KAJ3050370.1"/>
    </source>
</evidence>
<dbReference type="InterPro" id="IPR011074">
    <property type="entry name" value="CRAL/TRIO_N_dom"/>
</dbReference>
<name>A0AAD5SA28_9FUNG</name>
<evidence type="ECO:0008006" key="14">
    <source>
        <dbReference type="Google" id="ProtNLM"/>
    </source>
</evidence>
<accession>A0AAD5SA28</accession>
<dbReference type="InterPro" id="IPR001251">
    <property type="entry name" value="CRAL-TRIO_dom"/>
</dbReference>
<dbReference type="GO" id="GO:0005737">
    <property type="term" value="C:cytoplasm"/>
    <property type="evidence" value="ECO:0007669"/>
    <property type="project" value="UniProtKB-SubCell"/>
</dbReference>
<feature type="domain" description="CRAL-TRIO" evidence="10">
    <location>
        <begin position="110"/>
        <end position="266"/>
    </location>
</feature>
<dbReference type="EMBL" id="JADGJD010000522">
    <property type="protein sequence ID" value="KAJ3050370.1"/>
    <property type="molecule type" value="Genomic_DNA"/>
</dbReference>
<keyword evidence="7" id="KW-0446">Lipid-binding</keyword>
<dbReference type="InterPro" id="IPR009038">
    <property type="entry name" value="GOLD_dom"/>
</dbReference>
<dbReference type="InterPro" id="IPR044834">
    <property type="entry name" value="PATL"/>
</dbReference>
<keyword evidence="6" id="KW-0132">Cell division</keyword>
<evidence type="ECO:0000256" key="9">
    <source>
        <dbReference type="ARBA" id="ARBA00023306"/>
    </source>
</evidence>
<keyword evidence="13" id="KW-1185">Reference proteome</keyword>
<evidence type="ECO:0000256" key="8">
    <source>
        <dbReference type="ARBA" id="ARBA00023136"/>
    </source>
</evidence>
<dbReference type="PROSITE" id="PS50866">
    <property type="entry name" value="GOLD"/>
    <property type="match status" value="1"/>
</dbReference>
<evidence type="ECO:0000256" key="1">
    <source>
        <dbReference type="ARBA" id="ARBA00004370"/>
    </source>
</evidence>
<dbReference type="PANTHER" id="PTHR45932">
    <property type="entry name" value="PATELLIN-1"/>
    <property type="match status" value="1"/>
</dbReference>
<dbReference type="Gene3D" id="3.40.525.10">
    <property type="entry name" value="CRAL-TRIO lipid binding domain"/>
    <property type="match status" value="1"/>
</dbReference>
<evidence type="ECO:0000259" key="11">
    <source>
        <dbReference type="PROSITE" id="PS50866"/>
    </source>
</evidence>
<evidence type="ECO:0000256" key="2">
    <source>
        <dbReference type="ARBA" id="ARBA00004496"/>
    </source>
</evidence>
<evidence type="ECO:0000256" key="3">
    <source>
        <dbReference type="ARBA" id="ARBA00007155"/>
    </source>
</evidence>
<dbReference type="Pfam" id="PF03765">
    <property type="entry name" value="CRAL_TRIO_N"/>
    <property type="match status" value="1"/>
</dbReference>
<keyword evidence="8" id="KW-0472">Membrane</keyword>
<comment type="similarity">
    <text evidence="3">Belongs to the patellin family.</text>
</comment>
<dbReference type="CDD" id="cd00170">
    <property type="entry name" value="SEC14"/>
    <property type="match status" value="1"/>
</dbReference>
<dbReference type="AlphaFoldDB" id="A0AAD5SA28"/>
<dbReference type="Gene3D" id="2.60.120.680">
    <property type="entry name" value="GOLD domain"/>
    <property type="match status" value="1"/>
</dbReference>
<dbReference type="SUPFAM" id="SSF101576">
    <property type="entry name" value="Supernatant protein factor (SPF), C-terminal domain"/>
    <property type="match status" value="1"/>
</dbReference>
<feature type="domain" description="GOLD" evidence="11">
    <location>
        <begin position="270"/>
        <end position="379"/>
    </location>
</feature>
<dbReference type="InterPro" id="IPR036273">
    <property type="entry name" value="CRAL/TRIO_N_dom_sf"/>
</dbReference>
<evidence type="ECO:0000256" key="6">
    <source>
        <dbReference type="ARBA" id="ARBA00022618"/>
    </source>
</evidence>
<evidence type="ECO:0000256" key="5">
    <source>
        <dbReference type="ARBA" id="ARBA00022490"/>
    </source>
</evidence>
<gene>
    <name evidence="12" type="ORF">HK097_008676</name>
</gene>
<dbReference type="PROSITE" id="PS50191">
    <property type="entry name" value="CRAL_TRIO"/>
    <property type="match status" value="1"/>
</dbReference>
<dbReference type="GO" id="GO:0008289">
    <property type="term" value="F:lipid binding"/>
    <property type="evidence" value="ECO:0007669"/>
    <property type="project" value="UniProtKB-KW"/>
</dbReference>
<proteinExistence type="inferred from homology"/>
<dbReference type="InterPro" id="IPR036598">
    <property type="entry name" value="GOLD_dom_sf"/>
</dbReference>
<organism evidence="12 13">
    <name type="scientific">Rhizophlyctis rosea</name>
    <dbReference type="NCBI Taxonomy" id="64517"/>
    <lineage>
        <taxon>Eukaryota</taxon>
        <taxon>Fungi</taxon>
        <taxon>Fungi incertae sedis</taxon>
        <taxon>Chytridiomycota</taxon>
        <taxon>Chytridiomycota incertae sedis</taxon>
        <taxon>Chytridiomycetes</taxon>
        <taxon>Rhizophlyctidales</taxon>
        <taxon>Rhizophlyctidaceae</taxon>
        <taxon>Rhizophlyctis</taxon>
    </lineage>
</organism>
<dbReference type="SUPFAM" id="SSF52087">
    <property type="entry name" value="CRAL/TRIO domain"/>
    <property type="match status" value="1"/>
</dbReference>
<evidence type="ECO:0000256" key="4">
    <source>
        <dbReference type="ARBA" id="ARBA00022448"/>
    </source>
</evidence>
<evidence type="ECO:0000313" key="13">
    <source>
        <dbReference type="Proteomes" id="UP001212841"/>
    </source>
</evidence>